<dbReference type="InterPro" id="IPR036249">
    <property type="entry name" value="Thioredoxin-like_sf"/>
</dbReference>
<dbReference type="PROSITE" id="PS51352">
    <property type="entry name" value="THIOREDOXIN_2"/>
    <property type="match status" value="1"/>
</dbReference>
<dbReference type="AlphaFoldDB" id="A0A517Y0E6"/>
<evidence type="ECO:0000259" key="2">
    <source>
        <dbReference type="PROSITE" id="PS51352"/>
    </source>
</evidence>
<feature type="domain" description="Thioredoxin" evidence="2">
    <location>
        <begin position="229"/>
        <end position="368"/>
    </location>
</feature>
<dbReference type="CDD" id="cd02966">
    <property type="entry name" value="TlpA_like_family"/>
    <property type="match status" value="1"/>
</dbReference>
<gene>
    <name evidence="3" type="primary">resA_3</name>
    <name evidence="3" type="ORF">ETAA1_52280</name>
</gene>
<keyword evidence="4" id="KW-1185">Reference proteome</keyword>
<dbReference type="GO" id="GO:0016491">
    <property type="term" value="F:oxidoreductase activity"/>
    <property type="evidence" value="ECO:0007669"/>
    <property type="project" value="InterPro"/>
</dbReference>
<protein>
    <submittedName>
        <fullName evidence="3">Thiol-disulfide oxidoreductase ResA</fullName>
    </submittedName>
</protein>
<evidence type="ECO:0000256" key="1">
    <source>
        <dbReference type="SAM" id="SignalP"/>
    </source>
</evidence>
<organism evidence="3 4">
    <name type="scientific">Urbifossiella limnaea</name>
    <dbReference type="NCBI Taxonomy" id="2528023"/>
    <lineage>
        <taxon>Bacteria</taxon>
        <taxon>Pseudomonadati</taxon>
        <taxon>Planctomycetota</taxon>
        <taxon>Planctomycetia</taxon>
        <taxon>Gemmatales</taxon>
        <taxon>Gemmataceae</taxon>
        <taxon>Urbifossiella</taxon>
    </lineage>
</organism>
<accession>A0A517Y0E6</accession>
<dbReference type="EMBL" id="CP036273">
    <property type="protein sequence ID" value="QDU23236.1"/>
    <property type="molecule type" value="Genomic_DNA"/>
</dbReference>
<dbReference type="KEGG" id="uli:ETAA1_52280"/>
<evidence type="ECO:0000313" key="3">
    <source>
        <dbReference type="EMBL" id="QDU23236.1"/>
    </source>
</evidence>
<dbReference type="PANTHER" id="PTHR42852">
    <property type="entry name" value="THIOL:DISULFIDE INTERCHANGE PROTEIN DSBE"/>
    <property type="match status" value="1"/>
</dbReference>
<reference evidence="3 4" key="1">
    <citation type="submission" date="2019-02" db="EMBL/GenBank/DDBJ databases">
        <title>Deep-cultivation of Planctomycetes and their phenomic and genomic characterization uncovers novel biology.</title>
        <authorList>
            <person name="Wiegand S."/>
            <person name="Jogler M."/>
            <person name="Boedeker C."/>
            <person name="Pinto D."/>
            <person name="Vollmers J."/>
            <person name="Rivas-Marin E."/>
            <person name="Kohn T."/>
            <person name="Peeters S.H."/>
            <person name="Heuer A."/>
            <person name="Rast P."/>
            <person name="Oberbeckmann S."/>
            <person name="Bunk B."/>
            <person name="Jeske O."/>
            <person name="Meyerdierks A."/>
            <person name="Storesund J.E."/>
            <person name="Kallscheuer N."/>
            <person name="Luecker S."/>
            <person name="Lage O.M."/>
            <person name="Pohl T."/>
            <person name="Merkel B.J."/>
            <person name="Hornburger P."/>
            <person name="Mueller R.-W."/>
            <person name="Bruemmer F."/>
            <person name="Labrenz M."/>
            <person name="Spormann A.M."/>
            <person name="Op den Camp H."/>
            <person name="Overmann J."/>
            <person name="Amann R."/>
            <person name="Jetten M.S.M."/>
            <person name="Mascher T."/>
            <person name="Medema M.H."/>
            <person name="Devos D.P."/>
            <person name="Kaster A.-K."/>
            <person name="Ovreas L."/>
            <person name="Rohde M."/>
            <person name="Galperin M.Y."/>
            <person name="Jogler C."/>
        </authorList>
    </citation>
    <scope>NUCLEOTIDE SEQUENCE [LARGE SCALE GENOMIC DNA]</scope>
    <source>
        <strain evidence="3 4">ETA_A1</strain>
    </source>
</reference>
<dbReference type="Pfam" id="PF00578">
    <property type="entry name" value="AhpC-TSA"/>
    <property type="match status" value="1"/>
</dbReference>
<sequence precursor="true">MRLALAAALVCACGLFTAHAQDAKDGPADPARVGKSRDIQKAFDEEFGGLNKKFQAAKNREEQNAVRTEAKELATLTAGKLAKLVAENPKDAVAFDAAKFGLTRLSMFGTSGPDMDKLAAAITDHHLNNPQLTDLVMTAPRMGPAGEKLLKAVVEKSTDKKAKGTAMYFLGSALAEQADDAPTEKAATELTTKAIDYLEKAAKDAGDVRLGPNTIAKMAGDDLTALKTLGIGKTAPDVTGVGLKDEKTKLSSLKGKVVLLDIWATWCGPCRAMIPHERELVKRLEGKAFALVSISADDKKETLTEFLKTEPMPWTHWWAGGESDLLRTFRVRAFPTLYLIDARGVIRKKWVGSPANDVLDREIDALVREAGSTN</sequence>
<dbReference type="SUPFAM" id="SSF52833">
    <property type="entry name" value="Thioredoxin-like"/>
    <property type="match status" value="1"/>
</dbReference>
<proteinExistence type="predicted"/>
<dbReference type="InterPro" id="IPR000866">
    <property type="entry name" value="AhpC/TSA"/>
</dbReference>
<dbReference type="Gene3D" id="3.40.30.10">
    <property type="entry name" value="Glutaredoxin"/>
    <property type="match status" value="1"/>
</dbReference>
<keyword evidence="1" id="KW-0732">Signal</keyword>
<dbReference type="GO" id="GO:0016209">
    <property type="term" value="F:antioxidant activity"/>
    <property type="evidence" value="ECO:0007669"/>
    <property type="project" value="InterPro"/>
</dbReference>
<dbReference type="InterPro" id="IPR050553">
    <property type="entry name" value="Thioredoxin_ResA/DsbE_sf"/>
</dbReference>
<dbReference type="RefSeq" id="WP_145243342.1">
    <property type="nucleotide sequence ID" value="NZ_CP036273.1"/>
</dbReference>
<dbReference type="OrthoDB" id="286712at2"/>
<dbReference type="InterPro" id="IPR013766">
    <property type="entry name" value="Thioredoxin_domain"/>
</dbReference>
<evidence type="ECO:0000313" key="4">
    <source>
        <dbReference type="Proteomes" id="UP000319576"/>
    </source>
</evidence>
<feature type="chain" id="PRO_5021846157" evidence="1">
    <location>
        <begin position="21"/>
        <end position="374"/>
    </location>
</feature>
<feature type="signal peptide" evidence="1">
    <location>
        <begin position="1"/>
        <end position="20"/>
    </location>
</feature>
<dbReference type="PANTHER" id="PTHR42852:SF13">
    <property type="entry name" value="PROTEIN DIPZ"/>
    <property type="match status" value="1"/>
</dbReference>
<dbReference type="Proteomes" id="UP000319576">
    <property type="component" value="Chromosome"/>
</dbReference>
<name>A0A517Y0E6_9BACT</name>